<keyword evidence="2" id="KW-0472">Membrane</keyword>
<dbReference type="Proteomes" id="UP000291343">
    <property type="component" value="Unassembled WGS sequence"/>
</dbReference>
<keyword evidence="2" id="KW-0812">Transmembrane</keyword>
<feature type="region of interest" description="Disordered" evidence="1">
    <location>
        <begin position="98"/>
        <end position="144"/>
    </location>
</feature>
<dbReference type="InterPro" id="IPR029386">
    <property type="entry name" value="TMEM169"/>
</dbReference>
<keyword evidence="2" id="KW-1133">Transmembrane helix</keyword>
<evidence type="ECO:0000256" key="2">
    <source>
        <dbReference type="SAM" id="Phobius"/>
    </source>
</evidence>
<organism evidence="3 4">
    <name type="scientific">Laodelphax striatellus</name>
    <name type="common">Small brown planthopper</name>
    <name type="synonym">Delphax striatella</name>
    <dbReference type="NCBI Taxonomy" id="195883"/>
    <lineage>
        <taxon>Eukaryota</taxon>
        <taxon>Metazoa</taxon>
        <taxon>Ecdysozoa</taxon>
        <taxon>Arthropoda</taxon>
        <taxon>Hexapoda</taxon>
        <taxon>Insecta</taxon>
        <taxon>Pterygota</taxon>
        <taxon>Neoptera</taxon>
        <taxon>Paraneoptera</taxon>
        <taxon>Hemiptera</taxon>
        <taxon>Auchenorrhyncha</taxon>
        <taxon>Fulgoroidea</taxon>
        <taxon>Delphacidae</taxon>
        <taxon>Criomorphinae</taxon>
        <taxon>Laodelphax</taxon>
    </lineage>
</organism>
<proteinExistence type="predicted"/>
<feature type="transmembrane region" description="Helical" evidence="2">
    <location>
        <begin position="250"/>
        <end position="280"/>
    </location>
</feature>
<comment type="caution">
    <text evidence="3">The sequence shown here is derived from an EMBL/GenBank/DDBJ whole genome shotgun (WGS) entry which is preliminary data.</text>
</comment>
<name>A0A482X9Z2_LAOST</name>
<reference evidence="3 4" key="1">
    <citation type="journal article" date="2017" name="Gigascience">
        <title>Genome sequence of the small brown planthopper, Laodelphax striatellus.</title>
        <authorList>
            <person name="Zhu J."/>
            <person name="Jiang F."/>
            <person name="Wang X."/>
            <person name="Yang P."/>
            <person name="Bao Y."/>
            <person name="Zhao W."/>
            <person name="Wang W."/>
            <person name="Lu H."/>
            <person name="Wang Q."/>
            <person name="Cui N."/>
            <person name="Li J."/>
            <person name="Chen X."/>
            <person name="Luo L."/>
            <person name="Yu J."/>
            <person name="Kang L."/>
            <person name="Cui F."/>
        </authorList>
    </citation>
    <scope>NUCLEOTIDE SEQUENCE [LARGE SCALE GENOMIC DNA]</scope>
    <source>
        <strain evidence="3">Lst14</strain>
    </source>
</reference>
<evidence type="ECO:0000313" key="4">
    <source>
        <dbReference type="Proteomes" id="UP000291343"/>
    </source>
</evidence>
<dbReference type="EMBL" id="QKKF02014912">
    <property type="protein sequence ID" value="RZF42507.1"/>
    <property type="molecule type" value="Genomic_DNA"/>
</dbReference>
<evidence type="ECO:0000313" key="3">
    <source>
        <dbReference type="EMBL" id="RZF42507.1"/>
    </source>
</evidence>
<accession>A0A482X9Z2</accession>
<dbReference type="InParanoid" id="A0A482X9Z2"/>
<dbReference type="PANTHER" id="PTHR31777:SF0">
    <property type="entry name" value="TRANSMEMBRANE PROTEIN 169"/>
    <property type="match status" value="1"/>
</dbReference>
<protein>
    <recommendedName>
        <fullName evidence="5">Transmembrane protein 169</fullName>
    </recommendedName>
</protein>
<dbReference type="PANTHER" id="PTHR31777">
    <property type="entry name" value="TRANSMEMBRANE PROTEIN 169"/>
    <property type="match status" value="1"/>
</dbReference>
<keyword evidence="4" id="KW-1185">Reference proteome</keyword>
<evidence type="ECO:0000256" key="1">
    <source>
        <dbReference type="SAM" id="MobiDB-lite"/>
    </source>
</evidence>
<feature type="transmembrane region" description="Helical" evidence="2">
    <location>
        <begin position="209"/>
        <end position="230"/>
    </location>
</feature>
<dbReference type="OrthoDB" id="10066407at2759"/>
<gene>
    <name evidence="3" type="ORF">LSTR_LSTR004426</name>
</gene>
<dbReference type="Pfam" id="PF15052">
    <property type="entry name" value="TMEM169"/>
    <property type="match status" value="1"/>
</dbReference>
<sequence>MEVQPLPIHDGIVSKLNGSLHTEPKLNGTTNLLPAINLNLQLEKLIRSSSSEDAFCHIGPRFLVDGSISPVTSCPRAENAVEESNLAEVVTVKNGHAISVENGHATPVEDDDSKSKKRVNICTEDPEETTTLRRSSETSESGADRSVISTNLDKCLTMTGTIKRGKKAGQNLDVRLNISREELEVLEANMAAKENQSFTFCGFTKGLHIFLWTLLCFPVATLISSIYSFYIGTLMWHNIFTYVTEEKNLLYRILLSPLLIIFFPFFIILFTLGLGVYAGLIQISWYLDSWSKEIMDWEKGFYGWLCSMIGLEDCSPYEVVVLTDIQVTTTTNEEKKLDDSQNSIPDLNI</sequence>
<dbReference type="AlphaFoldDB" id="A0A482X9Z2"/>
<evidence type="ECO:0008006" key="5">
    <source>
        <dbReference type="Google" id="ProtNLM"/>
    </source>
</evidence>